<evidence type="ECO:0000313" key="5">
    <source>
        <dbReference type="Proteomes" id="UP000830115"/>
    </source>
</evidence>
<evidence type="ECO:0000313" key="4">
    <source>
        <dbReference type="EMBL" id="UQA97393.1"/>
    </source>
</evidence>
<dbReference type="EMBL" id="CP086322">
    <property type="protein sequence ID" value="UQA97393.1"/>
    <property type="molecule type" value="Genomic_DNA"/>
</dbReference>
<dbReference type="PANTHER" id="PTHR43156:SF2">
    <property type="entry name" value="STAGE II SPORULATION PROTEIN E"/>
    <property type="match status" value="1"/>
</dbReference>
<feature type="transmembrane region" description="Helical" evidence="2">
    <location>
        <begin position="94"/>
        <end position="111"/>
    </location>
</feature>
<sequence>MRSPLRSPPPPGASGHSRVLFAFVRGVPFAIALLVVAIELTPVHVVYTGPLLTATPALAAVSMGPKGTITAAAVALVVSVITATYNQAWGTQMVYTNLLALLLVSVAAVLISRAMRTRSQNELNQVRRIAEAAQEVLLRPVPARLGPVRAASMYLAAETGAQIGGDLYEAVQTRYGVRMIVGDVRGKGLPAVRSAAAVLGAFREAVHYEDELVEVMNHCAAALQRECAVPGAVDHEALAEGFVTALLAQVPDRPVVELVNRGHPPPLVLREGKTEALHPASPLPPLGLEDFITGHSVKAESYPFAPGDRLLLHTDGVTEARNRDNEFFALSEAMEAVRARTPAEFLEQLHQGLVRHTRDRLADDVAMLMIDRFDGFEGGEGVDGEAVREVT</sequence>
<organism evidence="4 5">
    <name type="scientific">Streptomyces halobius</name>
    <dbReference type="NCBI Taxonomy" id="2879846"/>
    <lineage>
        <taxon>Bacteria</taxon>
        <taxon>Bacillati</taxon>
        <taxon>Actinomycetota</taxon>
        <taxon>Actinomycetes</taxon>
        <taxon>Kitasatosporales</taxon>
        <taxon>Streptomycetaceae</taxon>
        <taxon>Streptomyces</taxon>
    </lineage>
</organism>
<dbReference type="InterPro" id="IPR052016">
    <property type="entry name" value="Bact_Sigma-Reg"/>
</dbReference>
<accession>A0ABY4MJZ2</accession>
<dbReference type="Gene3D" id="3.60.40.10">
    <property type="entry name" value="PPM-type phosphatase domain"/>
    <property type="match status" value="1"/>
</dbReference>
<dbReference type="Proteomes" id="UP000830115">
    <property type="component" value="Chromosome"/>
</dbReference>
<gene>
    <name evidence="4" type="ORF">K9S39_40990</name>
</gene>
<evidence type="ECO:0000256" key="2">
    <source>
        <dbReference type="SAM" id="Phobius"/>
    </source>
</evidence>
<dbReference type="InterPro" id="IPR001932">
    <property type="entry name" value="PPM-type_phosphatase-like_dom"/>
</dbReference>
<proteinExistence type="predicted"/>
<keyword evidence="2" id="KW-1133">Transmembrane helix</keyword>
<evidence type="ECO:0000259" key="3">
    <source>
        <dbReference type="SMART" id="SM00331"/>
    </source>
</evidence>
<feature type="domain" description="PPM-type phosphatase" evidence="3">
    <location>
        <begin position="148"/>
        <end position="372"/>
    </location>
</feature>
<keyword evidence="5" id="KW-1185">Reference proteome</keyword>
<dbReference type="SMART" id="SM00331">
    <property type="entry name" value="PP2C_SIG"/>
    <property type="match status" value="1"/>
</dbReference>
<keyword evidence="2" id="KW-0472">Membrane</keyword>
<keyword evidence="2" id="KW-0812">Transmembrane</keyword>
<dbReference type="PANTHER" id="PTHR43156">
    <property type="entry name" value="STAGE II SPORULATION PROTEIN E-RELATED"/>
    <property type="match status" value="1"/>
</dbReference>
<protein>
    <submittedName>
        <fullName evidence="4">Serine/threonine-protein phosphatase</fullName>
    </submittedName>
</protein>
<dbReference type="Pfam" id="PF07228">
    <property type="entry name" value="SpoIIE"/>
    <property type="match status" value="1"/>
</dbReference>
<feature type="transmembrane region" description="Helical" evidence="2">
    <location>
        <begin position="68"/>
        <end position="88"/>
    </location>
</feature>
<reference evidence="4" key="1">
    <citation type="submission" date="2021-10" db="EMBL/GenBank/DDBJ databases">
        <title>Streptomyces nigrumlapis sp.nov.,an antimicrobial producing actinobacterium isolated from Black Gobi rocks.</title>
        <authorList>
            <person name="Wen Y."/>
            <person name="Zhang W."/>
            <person name="Liu X.G."/>
        </authorList>
    </citation>
    <scope>NUCLEOTIDE SEQUENCE</scope>
    <source>
        <strain evidence="4">ST13-2-2</strain>
    </source>
</reference>
<dbReference type="RefSeq" id="WP_248868320.1">
    <property type="nucleotide sequence ID" value="NZ_CP086322.1"/>
</dbReference>
<name>A0ABY4MJZ2_9ACTN</name>
<dbReference type="InterPro" id="IPR036457">
    <property type="entry name" value="PPM-type-like_dom_sf"/>
</dbReference>
<feature type="transmembrane region" description="Helical" evidence="2">
    <location>
        <begin position="20"/>
        <end position="38"/>
    </location>
</feature>
<keyword evidence="1" id="KW-0378">Hydrolase</keyword>
<dbReference type="SUPFAM" id="SSF81606">
    <property type="entry name" value="PP2C-like"/>
    <property type="match status" value="1"/>
</dbReference>
<evidence type="ECO:0000256" key="1">
    <source>
        <dbReference type="ARBA" id="ARBA00022801"/>
    </source>
</evidence>